<dbReference type="Pfam" id="PF00691">
    <property type="entry name" value="OmpA"/>
    <property type="match status" value="1"/>
</dbReference>
<dbReference type="InterPro" id="IPR032608">
    <property type="entry name" value="DUF4892"/>
</dbReference>
<keyword evidence="2 4" id="KW-0472">Membrane</keyword>
<dbReference type="GO" id="GO:0009279">
    <property type="term" value="C:cell outer membrane"/>
    <property type="evidence" value="ECO:0007669"/>
    <property type="project" value="UniProtKB-SubCell"/>
</dbReference>
<dbReference type="EMBL" id="JACHXZ010000001">
    <property type="protein sequence ID" value="MBB3167800.1"/>
    <property type="molecule type" value="Genomic_DNA"/>
</dbReference>
<evidence type="ECO:0000256" key="5">
    <source>
        <dbReference type="SAM" id="SignalP"/>
    </source>
</evidence>
<evidence type="ECO:0000256" key="3">
    <source>
        <dbReference type="ARBA" id="ARBA00023237"/>
    </source>
</evidence>
<dbReference type="InterPro" id="IPR036737">
    <property type="entry name" value="OmpA-like_sf"/>
</dbReference>
<protein>
    <submittedName>
        <fullName evidence="7">Outer membrane protein OmpA-like peptidoglycan-associated protein</fullName>
    </submittedName>
</protein>
<dbReference type="InterPro" id="IPR050330">
    <property type="entry name" value="Bact_OuterMem_StrucFunc"/>
</dbReference>
<gene>
    <name evidence="7" type="ORF">FHS30_000976</name>
</gene>
<feature type="signal peptide" evidence="5">
    <location>
        <begin position="1"/>
        <end position="20"/>
    </location>
</feature>
<evidence type="ECO:0000313" key="8">
    <source>
        <dbReference type="Proteomes" id="UP000559987"/>
    </source>
</evidence>
<sequence>MKHFFAIFLATLFIGNTSFAVSEGTDVRHSKDSPIVTRYPGSWIIKYSSSDFDKYVVALNAKRHPEQKKYAFLTEKFKVIEGIRTSIDYRLPKGGSQRQVYKNYENALKKKGYSLLFDCYRKSCAVGAESVPRMLSTGGHIPKLANSNAHIMTTSSYLAAEKVEGNKITTVAVMVGYNEGSPSAGLVYRIDVIESTELDLSQVTVTDLNDKLATQGRVALYGITFEFNSARVQSESERTLQTIADYLAANPRQKVYVVGHTDNVGSIEANLSLSERRAEAVVAELINSYGVASHRLAPKGVAMLSPVAPNTSEAGRELNRRVEIVAQ</sequence>
<dbReference type="PANTHER" id="PTHR30329:SF21">
    <property type="entry name" value="LIPOPROTEIN YIAD-RELATED"/>
    <property type="match status" value="1"/>
</dbReference>
<evidence type="ECO:0000313" key="7">
    <source>
        <dbReference type="EMBL" id="MBB3167800.1"/>
    </source>
</evidence>
<evidence type="ECO:0000256" key="2">
    <source>
        <dbReference type="ARBA" id="ARBA00023136"/>
    </source>
</evidence>
<dbReference type="InterPro" id="IPR006665">
    <property type="entry name" value="OmpA-like"/>
</dbReference>
<dbReference type="Pfam" id="PF16234">
    <property type="entry name" value="DUF4892"/>
    <property type="match status" value="1"/>
</dbReference>
<name>A0A839UMM1_9GAMM</name>
<dbReference type="SUPFAM" id="SSF103088">
    <property type="entry name" value="OmpA-like"/>
    <property type="match status" value="1"/>
</dbReference>
<dbReference type="AlphaFoldDB" id="A0A839UMM1"/>
<dbReference type="PANTHER" id="PTHR30329">
    <property type="entry name" value="STATOR ELEMENT OF FLAGELLAR MOTOR COMPLEX"/>
    <property type="match status" value="1"/>
</dbReference>
<evidence type="ECO:0000259" key="6">
    <source>
        <dbReference type="PROSITE" id="PS51123"/>
    </source>
</evidence>
<organism evidence="7 8">
    <name type="scientific">Simiduia aestuariiviva</name>
    <dbReference type="NCBI Taxonomy" id="1510459"/>
    <lineage>
        <taxon>Bacteria</taxon>
        <taxon>Pseudomonadati</taxon>
        <taxon>Pseudomonadota</taxon>
        <taxon>Gammaproteobacteria</taxon>
        <taxon>Cellvibrionales</taxon>
        <taxon>Cellvibrionaceae</taxon>
        <taxon>Simiduia</taxon>
    </lineage>
</organism>
<dbReference type="Proteomes" id="UP000559987">
    <property type="component" value="Unassembled WGS sequence"/>
</dbReference>
<accession>A0A839UMM1</accession>
<keyword evidence="8" id="KW-1185">Reference proteome</keyword>
<keyword evidence="3" id="KW-0998">Cell outer membrane</keyword>
<evidence type="ECO:0000256" key="1">
    <source>
        <dbReference type="ARBA" id="ARBA00004442"/>
    </source>
</evidence>
<dbReference type="InterPro" id="IPR006664">
    <property type="entry name" value="OMP_bac"/>
</dbReference>
<reference evidence="7 8" key="1">
    <citation type="submission" date="2020-08" db="EMBL/GenBank/DDBJ databases">
        <title>Genomic Encyclopedia of Type Strains, Phase III (KMG-III): the genomes of soil and plant-associated and newly described type strains.</title>
        <authorList>
            <person name="Whitman W."/>
        </authorList>
    </citation>
    <scope>NUCLEOTIDE SEQUENCE [LARGE SCALE GENOMIC DNA]</scope>
    <source>
        <strain evidence="7 8">CECT 8571</strain>
    </source>
</reference>
<proteinExistence type="predicted"/>
<dbReference type="PRINTS" id="PR01021">
    <property type="entry name" value="OMPADOMAIN"/>
</dbReference>
<evidence type="ECO:0000256" key="4">
    <source>
        <dbReference type="PROSITE-ProRule" id="PRU00473"/>
    </source>
</evidence>
<dbReference type="Gene3D" id="3.30.1330.60">
    <property type="entry name" value="OmpA-like domain"/>
    <property type="match status" value="1"/>
</dbReference>
<dbReference type="RefSeq" id="WP_183908827.1">
    <property type="nucleotide sequence ID" value="NZ_JACHXZ010000001.1"/>
</dbReference>
<feature type="chain" id="PRO_5032383745" evidence="5">
    <location>
        <begin position="21"/>
        <end position="327"/>
    </location>
</feature>
<dbReference type="PROSITE" id="PS51123">
    <property type="entry name" value="OMPA_2"/>
    <property type="match status" value="1"/>
</dbReference>
<comment type="subcellular location">
    <subcellularLocation>
        <location evidence="1">Cell outer membrane</location>
    </subcellularLocation>
</comment>
<dbReference type="CDD" id="cd07185">
    <property type="entry name" value="OmpA_C-like"/>
    <property type="match status" value="1"/>
</dbReference>
<feature type="domain" description="OmpA-like" evidence="6">
    <location>
        <begin position="212"/>
        <end position="327"/>
    </location>
</feature>
<comment type="caution">
    <text evidence="7">The sequence shown here is derived from an EMBL/GenBank/DDBJ whole genome shotgun (WGS) entry which is preliminary data.</text>
</comment>
<keyword evidence="5" id="KW-0732">Signal</keyword>